<evidence type="ECO:0000313" key="3">
    <source>
        <dbReference type="EMBL" id="RCG29585.1"/>
    </source>
</evidence>
<dbReference type="AlphaFoldDB" id="A0A367FIW8"/>
<dbReference type="SUPFAM" id="SSF51735">
    <property type="entry name" value="NAD(P)-binding Rossmann-fold domains"/>
    <property type="match status" value="1"/>
</dbReference>
<dbReference type="PRINTS" id="PR00081">
    <property type="entry name" value="GDHRDH"/>
</dbReference>
<comment type="caution">
    <text evidence="3">The sequence shown here is derived from an EMBL/GenBank/DDBJ whole genome shotgun (WGS) entry which is preliminary data.</text>
</comment>
<dbReference type="PANTHER" id="PTHR24321:SF8">
    <property type="entry name" value="ESTRADIOL 17-BETA-DEHYDROGENASE 8-RELATED"/>
    <property type="match status" value="1"/>
</dbReference>
<keyword evidence="2" id="KW-0560">Oxidoreductase</keyword>
<organism evidence="3 4">
    <name type="scientific">Streptomyces diacarni</name>
    <dbReference type="NCBI Taxonomy" id="2800381"/>
    <lineage>
        <taxon>Bacteria</taxon>
        <taxon>Bacillati</taxon>
        <taxon>Actinomycetota</taxon>
        <taxon>Actinomycetes</taxon>
        <taxon>Kitasatosporales</taxon>
        <taxon>Streptomycetaceae</taxon>
        <taxon>Streptomyces</taxon>
    </lineage>
</organism>
<dbReference type="Pfam" id="PF00106">
    <property type="entry name" value="adh_short"/>
    <property type="match status" value="1"/>
</dbReference>
<evidence type="ECO:0000313" key="4">
    <source>
        <dbReference type="Proteomes" id="UP000252914"/>
    </source>
</evidence>
<evidence type="ECO:0000256" key="1">
    <source>
        <dbReference type="ARBA" id="ARBA00006484"/>
    </source>
</evidence>
<evidence type="ECO:0000256" key="2">
    <source>
        <dbReference type="ARBA" id="ARBA00023002"/>
    </source>
</evidence>
<reference evidence="3 4" key="1">
    <citation type="submission" date="2018-06" db="EMBL/GenBank/DDBJ databases">
        <title>Streptomyces reniochalinae sp. nov. and Streptomyces diacarnus sp. nov. from marine sponges.</title>
        <authorList>
            <person name="Li L."/>
        </authorList>
    </citation>
    <scope>NUCLEOTIDE SEQUENCE [LARGE SCALE GENOMIC DNA]</scope>
    <source>
        <strain evidence="3 4">LHW51701</strain>
    </source>
</reference>
<keyword evidence="4" id="KW-1185">Reference proteome</keyword>
<sequence>FGGLTTLCNTAGSSSPRDGRVFEAPLEEFWRVITVDLFGTVVSCRFALPEIIRGGGGSVVNLTSMTALMAIPQRDFYSAAKGGVASMTRAMALS</sequence>
<comment type="similarity">
    <text evidence="1">Belongs to the short-chain dehydrogenases/reductases (SDR) family.</text>
</comment>
<dbReference type="InterPro" id="IPR036291">
    <property type="entry name" value="NAD(P)-bd_dom_sf"/>
</dbReference>
<dbReference type="EMBL" id="QOIN01000002">
    <property type="protein sequence ID" value="RCG29585.1"/>
    <property type="molecule type" value="Genomic_DNA"/>
</dbReference>
<accession>A0A367FIW8</accession>
<gene>
    <name evidence="3" type="ORF">DTL70_00010</name>
</gene>
<name>A0A367FIW8_9ACTN</name>
<proteinExistence type="inferred from homology"/>
<feature type="non-terminal residue" evidence="3">
    <location>
        <position position="1"/>
    </location>
</feature>
<dbReference type="GO" id="GO:0016491">
    <property type="term" value="F:oxidoreductase activity"/>
    <property type="evidence" value="ECO:0007669"/>
    <property type="project" value="UniProtKB-KW"/>
</dbReference>
<dbReference type="PANTHER" id="PTHR24321">
    <property type="entry name" value="DEHYDROGENASES, SHORT CHAIN"/>
    <property type="match status" value="1"/>
</dbReference>
<dbReference type="PROSITE" id="PS00061">
    <property type="entry name" value="ADH_SHORT"/>
    <property type="match status" value="1"/>
</dbReference>
<dbReference type="InterPro" id="IPR002347">
    <property type="entry name" value="SDR_fam"/>
</dbReference>
<protein>
    <submittedName>
        <fullName evidence="3">SDR family NAD(P)-dependent oxidoreductase</fullName>
    </submittedName>
</protein>
<dbReference type="PRINTS" id="PR00080">
    <property type="entry name" value="SDRFAMILY"/>
</dbReference>
<dbReference type="Proteomes" id="UP000252914">
    <property type="component" value="Unassembled WGS sequence"/>
</dbReference>
<dbReference type="CDD" id="cd05233">
    <property type="entry name" value="SDR_c"/>
    <property type="match status" value="1"/>
</dbReference>
<dbReference type="Gene3D" id="3.40.50.720">
    <property type="entry name" value="NAD(P)-binding Rossmann-like Domain"/>
    <property type="match status" value="1"/>
</dbReference>
<feature type="non-terminal residue" evidence="3">
    <location>
        <position position="94"/>
    </location>
</feature>
<dbReference type="InterPro" id="IPR020904">
    <property type="entry name" value="Sc_DH/Rdtase_CS"/>
</dbReference>